<reference evidence="2" key="1">
    <citation type="submission" date="2016-09" db="EMBL/GenBank/DDBJ databases">
        <authorList>
            <person name="Hebert L."/>
            <person name="Moumen B."/>
        </authorList>
    </citation>
    <scope>NUCLEOTIDE SEQUENCE [LARGE SCALE GENOMIC DNA]</scope>
    <source>
        <strain evidence="2">OVI</strain>
    </source>
</reference>
<organism evidence="2 3">
    <name type="scientific">Trypanosoma equiperdum</name>
    <dbReference type="NCBI Taxonomy" id="5694"/>
    <lineage>
        <taxon>Eukaryota</taxon>
        <taxon>Discoba</taxon>
        <taxon>Euglenozoa</taxon>
        <taxon>Kinetoplastea</taxon>
        <taxon>Metakinetoplastina</taxon>
        <taxon>Trypanosomatida</taxon>
        <taxon>Trypanosomatidae</taxon>
        <taxon>Trypanosoma</taxon>
    </lineage>
</organism>
<evidence type="ECO:0000313" key="2">
    <source>
        <dbReference type="EMBL" id="SCU68361.1"/>
    </source>
</evidence>
<dbReference type="RefSeq" id="XP_067079527.1">
    <property type="nucleotide sequence ID" value="XM_067223426.1"/>
</dbReference>
<feature type="compositionally biased region" description="Polar residues" evidence="1">
    <location>
        <begin position="13"/>
        <end position="40"/>
    </location>
</feature>
<feature type="region of interest" description="Disordered" evidence="1">
    <location>
        <begin position="77"/>
        <end position="116"/>
    </location>
</feature>
<gene>
    <name evidence="2" type="ORF">TEOVI_000777000</name>
</gene>
<dbReference type="AlphaFoldDB" id="A0A1G4I8P8"/>
<feature type="region of interest" description="Disordered" evidence="1">
    <location>
        <begin position="1"/>
        <end position="60"/>
    </location>
</feature>
<feature type="compositionally biased region" description="Polar residues" evidence="1">
    <location>
        <begin position="77"/>
        <end position="91"/>
    </location>
</feature>
<accession>A0A1G4I8P8</accession>
<keyword evidence="3" id="KW-1185">Reference proteome</keyword>
<name>A0A1G4I8P8_TRYEQ</name>
<sequence length="315" mass="34334">MGSMVIGGDRKSISSVEPLTALQSSNATPNKVNQRPTPSQREQKQETPKSPLAMRANAAAAVHQWPDFSGFRERNDIFNTSSLPRSPNQKQMDTRAENNSKAELTSPASEGSGRVMERSMTAAVSARTFSDDRVLDDESDIDIVIHMPTHYQPGPPAQIQEKEVVSSSSPSCNTGVALSTNEVPCRDIINSAENEKVSFTGACQQKEIAHLNEFVAVVKEAVVKAVVEIPASPKPQRRPRLTRALLNRTREVTFKPYTIEEWLGGIQLLGDQPAAVKICSVENVILTATIATMKVEDQFTGSNGCTDARLEESTN</sequence>
<evidence type="ECO:0000256" key="1">
    <source>
        <dbReference type="SAM" id="MobiDB-lite"/>
    </source>
</evidence>
<evidence type="ECO:0000313" key="3">
    <source>
        <dbReference type="Proteomes" id="UP000195570"/>
    </source>
</evidence>
<dbReference type="Proteomes" id="UP000195570">
    <property type="component" value="Unassembled WGS sequence"/>
</dbReference>
<dbReference type="GeneID" id="92381704"/>
<proteinExistence type="predicted"/>
<dbReference type="EMBL" id="CZPT02000968">
    <property type="protein sequence ID" value="SCU68361.1"/>
    <property type="molecule type" value="Genomic_DNA"/>
</dbReference>
<dbReference type="VEuPathDB" id="TriTrypDB:TEOVI_000777000"/>
<comment type="caution">
    <text evidence="2">The sequence shown here is derived from an EMBL/GenBank/DDBJ whole genome shotgun (WGS) entry which is preliminary data.</text>
</comment>
<protein>
    <submittedName>
        <fullName evidence="2">Kinesin associated protein, putative</fullName>
    </submittedName>
</protein>